<proteinExistence type="predicted"/>
<evidence type="ECO:0000313" key="2">
    <source>
        <dbReference type="Proteomes" id="UP000054477"/>
    </source>
</evidence>
<gene>
    <name evidence="1" type="ORF">K443DRAFT_136660</name>
</gene>
<reference evidence="1 2" key="1">
    <citation type="submission" date="2014-04" db="EMBL/GenBank/DDBJ databases">
        <authorList>
            <consortium name="DOE Joint Genome Institute"/>
            <person name="Kuo A."/>
            <person name="Kohler A."/>
            <person name="Nagy L.G."/>
            <person name="Floudas D."/>
            <person name="Copeland A."/>
            <person name="Barry K.W."/>
            <person name="Cichocki N."/>
            <person name="Veneault-Fourrey C."/>
            <person name="LaButti K."/>
            <person name="Lindquist E.A."/>
            <person name="Lipzen A."/>
            <person name="Lundell T."/>
            <person name="Morin E."/>
            <person name="Murat C."/>
            <person name="Sun H."/>
            <person name="Tunlid A."/>
            <person name="Henrissat B."/>
            <person name="Grigoriev I.V."/>
            <person name="Hibbett D.S."/>
            <person name="Martin F."/>
            <person name="Nordberg H.P."/>
            <person name="Cantor M.N."/>
            <person name="Hua S.X."/>
        </authorList>
    </citation>
    <scope>NUCLEOTIDE SEQUENCE [LARGE SCALE GENOMIC DNA]</scope>
    <source>
        <strain evidence="1 2">LaAM-08-1</strain>
    </source>
</reference>
<reference evidence="2" key="2">
    <citation type="submission" date="2015-01" db="EMBL/GenBank/DDBJ databases">
        <title>Evolutionary Origins and Diversification of the Mycorrhizal Mutualists.</title>
        <authorList>
            <consortium name="DOE Joint Genome Institute"/>
            <consortium name="Mycorrhizal Genomics Consortium"/>
            <person name="Kohler A."/>
            <person name="Kuo A."/>
            <person name="Nagy L.G."/>
            <person name="Floudas D."/>
            <person name="Copeland A."/>
            <person name="Barry K.W."/>
            <person name="Cichocki N."/>
            <person name="Veneault-Fourrey C."/>
            <person name="LaButti K."/>
            <person name="Lindquist E.A."/>
            <person name="Lipzen A."/>
            <person name="Lundell T."/>
            <person name="Morin E."/>
            <person name="Murat C."/>
            <person name="Riley R."/>
            <person name="Ohm R."/>
            <person name="Sun H."/>
            <person name="Tunlid A."/>
            <person name="Henrissat B."/>
            <person name="Grigoriev I.V."/>
            <person name="Hibbett D.S."/>
            <person name="Martin F."/>
        </authorList>
    </citation>
    <scope>NUCLEOTIDE SEQUENCE [LARGE SCALE GENOMIC DNA]</scope>
    <source>
        <strain evidence="2">LaAM-08-1</strain>
    </source>
</reference>
<evidence type="ECO:0000313" key="1">
    <source>
        <dbReference type="EMBL" id="KIK10029.1"/>
    </source>
</evidence>
<name>A0A0C9Y7Q1_9AGAR</name>
<sequence>MGPILHLTLIYCEESMIRWESFFKCSVIKPYNHYRRQSQSLTEEFFVFEFGDKTTFQRRIDVLNSANTLSDVPLNRRERFSGSS</sequence>
<accession>A0A0C9Y7Q1</accession>
<organism evidence="1 2">
    <name type="scientific">Laccaria amethystina LaAM-08-1</name>
    <dbReference type="NCBI Taxonomy" id="1095629"/>
    <lineage>
        <taxon>Eukaryota</taxon>
        <taxon>Fungi</taxon>
        <taxon>Dikarya</taxon>
        <taxon>Basidiomycota</taxon>
        <taxon>Agaricomycotina</taxon>
        <taxon>Agaricomycetes</taxon>
        <taxon>Agaricomycetidae</taxon>
        <taxon>Agaricales</taxon>
        <taxon>Agaricineae</taxon>
        <taxon>Hydnangiaceae</taxon>
        <taxon>Laccaria</taxon>
    </lineage>
</organism>
<keyword evidence="2" id="KW-1185">Reference proteome</keyword>
<dbReference type="Proteomes" id="UP000054477">
    <property type="component" value="Unassembled WGS sequence"/>
</dbReference>
<dbReference type="EMBL" id="KN838536">
    <property type="protein sequence ID" value="KIK10029.1"/>
    <property type="molecule type" value="Genomic_DNA"/>
</dbReference>
<dbReference type="AlphaFoldDB" id="A0A0C9Y7Q1"/>
<protein>
    <submittedName>
        <fullName evidence="1">Uncharacterized protein</fullName>
    </submittedName>
</protein>
<dbReference type="HOGENOM" id="CLU_2527781_0_0_1"/>